<dbReference type="SFLD" id="SFLDS00003">
    <property type="entry name" value="Haloacid_Dehalogenase"/>
    <property type="match status" value="1"/>
</dbReference>
<dbReference type="AlphaFoldDB" id="A0A7T5RJQ1"/>
<dbReference type="InterPro" id="IPR004014">
    <property type="entry name" value="ATPase_P-typ_cation-transptr_N"/>
</dbReference>
<evidence type="ECO:0000256" key="4">
    <source>
        <dbReference type="ARBA" id="ARBA00022741"/>
    </source>
</evidence>
<feature type="transmembrane region" description="Helical" evidence="9">
    <location>
        <begin position="803"/>
        <end position="823"/>
    </location>
</feature>
<feature type="transmembrane region" description="Helical" evidence="9">
    <location>
        <begin position="739"/>
        <end position="760"/>
    </location>
</feature>
<protein>
    <submittedName>
        <fullName evidence="11">HAD-IC family P-type ATPase</fullName>
    </submittedName>
</protein>
<feature type="transmembrane region" description="Helical" evidence="9">
    <location>
        <begin position="64"/>
        <end position="82"/>
    </location>
</feature>
<dbReference type="Pfam" id="PF00122">
    <property type="entry name" value="E1-E2_ATPase"/>
    <property type="match status" value="1"/>
</dbReference>
<dbReference type="InterPro" id="IPR023214">
    <property type="entry name" value="HAD_sf"/>
</dbReference>
<evidence type="ECO:0000313" key="12">
    <source>
        <dbReference type="Proteomes" id="UP000595618"/>
    </source>
</evidence>
<dbReference type="PRINTS" id="PR00119">
    <property type="entry name" value="CATATPASE"/>
</dbReference>
<proteinExistence type="inferred from homology"/>
<dbReference type="Pfam" id="PF00690">
    <property type="entry name" value="Cation_ATPase_N"/>
    <property type="match status" value="1"/>
</dbReference>
<dbReference type="InterPro" id="IPR001757">
    <property type="entry name" value="P_typ_ATPase"/>
</dbReference>
<evidence type="ECO:0000256" key="6">
    <source>
        <dbReference type="ARBA" id="ARBA00022967"/>
    </source>
</evidence>
<dbReference type="Pfam" id="PF00702">
    <property type="entry name" value="Hydrolase"/>
    <property type="match status" value="1"/>
</dbReference>
<dbReference type="InterPro" id="IPR036412">
    <property type="entry name" value="HAD-like_sf"/>
</dbReference>
<sequence>MALTRESTQQPFWAMSIEEVLRGLESSGEGLKEEEARRRQKIFGPNEIEERPHLVKLKIVLNQLKSPLILILIFAGVLTLVLREWVEAGVVFAAVLVNTALGFYQENKAEEAIAFLKTYIRVRARVRRSGGEREIDAAELVPGDVIRISQGDRVPADARLIFVNNLEVDESPLTGESLPVEKDINTLDAATALADRTPLVFSGTLATRGFADAVVTATASLSEFGKIAKFVAGSQRQPTPMQQAITRFAKRVGLLLGILAIILFGFGLWAGQDPFEMFLIAVAAAVSAVPEGLPIALTVILAVGVQRLASRKGVVRRLLAAETLGSTTLILTDKTGTLTQARMELAKVIPYQGSQPEHNILLLKEAILNTDTIIENPEAPPQEWRIFGRAVEVALVRGAAAQGVLLPEIQKAEKFLDRLPFSSEHKFSGVVARLDNTTRIVLLGAPEVLVSYTDMPPENRSSLLGEVDRLALGGERVLGVASAVVADHEQILHAKKFKHLNFRGLLTFRDPLRPEVSGAIKKIAASGVKTIIVTGDHRGTAEAVARDLGMVDGRGAVLTGDDLNFLSEEELRARSGEVTVYARVTPEQKVRLTNLYRSKGEVVALTGDGVNDAPALQAADIGIALGSGTDVAKGAADLVILDDNFNTIVAAIEEGRRIVENLRKVIVYLLSDSLDELFLIGGSLLVGLALPINALQILFVNFFSDSFPAIALAFEGGVDNSGQRPKKLGKSLFDGELQFLILVIGISTSALLFLFYYGLIKWGFSEDMVRTFIFASFATYTLILSFSLRSLEKSIFSYNPFGNKYLVGGVVLGILLTALVIFLPPLQKIFGTVPLSWPWLLAIAGVGLLNMAAVELGKWIFRSRPAS</sequence>
<dbReference type="Pfam" id="PF00689">
    <property type="entry name" value="Cation_ATPase_C"/>
    <property type="match status" value="1"/>
</dbReference>
<dbReference type="GO" id="GO:0005391">
    <property type="term" value="F:P-type sodium:potassium-exchanging transporter activity"/>
    <property type="evidence" value="ECO:0007669"/>
    <property type="project" value="TreeGrafter"/>
</dbReference>
<dbReference type="NCBIfam" id="TIGR01494">
    <property type="entry name" value="ATPase_P-type"/>
    <property type="match status" value="2"/>
</dbReference>
<dbReference type="SUPFAM" id="SSF81660">
    <property type="entry name" value="Metal cation-transporting ATPase, ATP-binding domain N"/>
    <property type="match status" value="1"/>
</dbReference>
<reference evidence="11 12" key="1">
    <citation type="submission" date="2020-07" db="EMBL/GenBank/DDBJ databases">
        <title>Huge and variable diversity of episymbiotic CPR bacteria and DPANN archaea in groundwater ecosystems.</title>
        <authorList>
            <person name="He C.Y."/>
            <person name="Keren R."/>
            <person name="Whittaker M."/>
            <person name="Farag I.F."/>
            <person name="Doudna J."/>
            <person name="Cate J.H.D."/>
            <person name="Banfield J.F."/>
        </authorList>
    </citation>
    <scope>NUCLEOTIDE SEQUENCE [LARGE SCALE GENOMIC DNA]</scope>
    <source>
        <strain evidence="11">NC_groundwater_541_Ag_S-0.1um_46_50</strain>
    </source>
</reference>
<dbReference type="Proteomes" id="UP000595618">
    <property type="component" value="Chromosome"/>
</dbReference>
<dbReference type="Gene3D" id="3.40.50.1000">
    <property type="entry name" value="HAD superfamily/HAD-like"/>
    <property type="match status" value="1"/>
</dbReference>
<gene>
    <name evidence="11" type="ORF">HYW89_02860</name>
</gene>
<evidence type="ECO:0000256" key="2">
    <source>
        <dbReference type="ARBA" id="ARBA00005675"/>
    </source>
</evidence>
<dbReference type="GO" id="GO:0036376">
    <property type="term" value="P:sodium ion export across plasma membrane"/>
    <property type="evidence" value="ECO:0007669"/>
    <property type="project" value="TreeGrafter"/>
</dbReference>
<dbReference type="PANTHER" id="PTHR43294">
    <property type="entry name" value="SODIUM/POTASSIUM-TRANSPORTING ATPASE SUBUNIT ALPHA"/>
    <property type="match status" value="1"/>
</dbReference>
<feature type="transmembrane region" description="Helical" evidence="9">
    <location>
        <begin position="835"/>
        <end position="854"/>
    </location>
</feature>
<organism evidence="11 12">
    <name type="scientific">Candidatus Sungiibacteriota bacterium</name>
    <dbReference type="NCBI Taxonomy" id="2750080"/>
    <lineage>
        <taxon>Bacteria</taxon>
        <taxon>Candidatus Sungiibacteriota</taxon>
    </lineage>
</organism>
<dbReference type="PANTHER" id="PTHR43294:SF20">
    <property type="entry name" value="P-TYPE ATPASE"/>
    <property type="match status" value="1"/>
</dbReference>
<keyword evidence="3 9" id="KW-0812">Transmembrane</keyword>
<keyword evidence="6" id="KW-1278">Translocase</keyword>
<dbReference type="InterPro" id="IPR006068">
    <property type="entry name" value="ATPase_P-typ_cation-transptr_C"/>
</dbReference>
<dbReference type="PRINTS" id="PR00120">
    <property type="entry name" value="HATPASE"/>
</dbReference>
<dbReference type="InterPro" id="IPR050510">
    <property type="entry name" value="Cation_transp_ATPase_P-type"/>
</dbReference>
<name>A0A7T5RJQ1_9BACT</name>
<dbReference type="PROSITE" id="PS00154">
    <property type="entry name" value="ATPASE_E1_E2"/>
    <property type="match status" value="1"/>
</dbReference>
<dbReference type="GO" id="GO:1902600">
    <property type="term" value="P:proton transmembrane transport"/>
    <property type="evidence" value="ECO:0007669"/>
    <property type="project" value="TreeGrafter"/>
</dbReference>
<dbReference type="Gene3D" id="2.70.150.10">
    <property type="entry name" value="Calcium-transporting ATPase, cytoplasmic transduction domain A"/>
    <property type="match status" value="1"/>
</dbReference>
<keyword evidence="5" id="KW-0067">ATP-binding</keyword>
<dbReference type="InterPro" id="IPR023299">
    <property type="entry name" value="ATPase_P-typ_cyto_dom_N"/>
</dbReference>
<evidence type="ECO:0000259" key="10">
    <source>
        <dbReference type="SMART" id="SM00831"/>
    </source>
</evidence>
<keyword evidence="4" id="KW-0547">Nucleotide-binding</keyword>
<evidence type="ECO:0000256" key="1">
    <source>
        <dbReference type="ARBA" id="ARBA00004141"/>
    </source>
</evidence>
<dbReference type="SMART" id="SM00831">
    <property type="entry name" value="Cation_ATPase_N"/>
    <property type="match status" value="1"/>
</dbReference>
<dbReference type="InterPro" id="IPR008250">
    <property type="entry name" value="ATPase_P-typ_transduc_dom_A_sf"/>
</dbReference>
<feature type="transmembrane region" description="Helical" evidence="9">
    <location>
        <begin position="277"/>
        <end position="303"/>
    </location>
</feature>
<evidence type="ECO:0000256" key="9">
    <source>
        <dbReference type="SAM" id="Phobius"/>
    </source>
</evidence>
<dbReference type="GO" id="GO:0016887">
    <property type="term" value="F:ATP hydrolysis activity"/>
    <property type="evidence" value="ECO:0007669"/>
    <property type="project" value="InterPro"/>
</dbReference>
<evidence type="ECO:0000256" key="8">
    <source>
        <dbReference type="ARBA" id="ARBA00023136"/>
    </source>
</evidence>
<accession>A0A7T5RJQ1</accession>
<evidence type="ECO:0000313" key="11">
    <source>
        <dbReference type="EMBL" id="QQG44925.1"/>
    </source>
</evidence>
<comment type="subcellular location">
    <subcellularLocation>
        <location evidence="1">Membrane</location>
        <topology evidence="1">Multi-pass membrane protein</topology>
    </subcellularLocation>
</comment>
<dbReference type="Gene3D" id="3.40.1110.10">
    <property type="entry name" value="Calcium-transporting ATPase, cytoplasmic domain N"/>
    <property type="match status" value="1"/>
</dbReference>
<feature type="transmembrane region" description="Helical" evidence="9">
    <location>
        <begin position="252"/>
        <end position="271"/>
    </location>
</feature>
<dbReference type="GO" id="GO:0006883">
    <property type="term" value="P:intracellular sodium ion homeostasis"/>
    <property type="evidence" value="ECO:0007669"/>
    <property type="project" value="TreeGrafter"/>
</dbReference>
<dbReference type="SUPFAM" id="SSF81653">
    <property type="entry name" value="Calcium ATPase, transduction domain A"/>
    <property type="match status" value="1"/>
</dbReference>
<feature type="domain" description="Cation-transporting P-type ATPase N-terminal" evidence="10">
    <location>
        <begin position="11"/>
        <end position="84"/>
    </location>
</feature>
<dbReference type="Gene3D" id="1.20.1110.10">
    <property type="entry name" value="Calcium-transporting ATPase, transmembrane domain"/>
    <property type="match status" value="1"/>
</dbReference>
<dbReference type="GO" id="GO:0005524">
    <property type="term" value="F:ATP binding"/>
    <property type="evidence" value="ECO:0007669"/>
    <property type="project" value="UniProtKB-KW"/>
</dbReference>
<feature type="transmembrane region" description="Helical" evidence="9">
    <location>
        <begin position="88"/>
        <end position="104"/>
    </location>
</feature>
<dbReference type="InterPro" id="IPR018303">
    <property type="entry name" value="ATPase_P-typ_P_site"/>
</dbReference>
<dbReference type="GO" id="GO:0005886">
    <property type="term" value="C:plasma membrane"/>
    <property type="evidence" value="ECO:0007669"/>
    <property type="project" value="TreeGrafter"/>
</dbReference>
<keyword evidence="8 9" id="KW-0472">Membrane</keyword>
<feature type="transmembrane region" description="Helical" evidence="9">
    <location>
        <begin position="772"/>
        <end position="791"/>
    </location>
</feature>
<dbReference type="SUPFAM" id="SSF81665">
    <property type="entry name" value="Calcium ATPase, transmembrane domain M"/>
    <property type="match status" value="1"/>
</dbReference>
<dbReference type="SFLD" id="SFLDG00002">
    <property type="entry name" value="C1.7:_P-type_atpase_like"/>
    <property type="match status" value="1"/>
</dbReference>
<dbReference type="EMBL" id="CP066690">
    <property type="protein sequence ID" value="QQG44925.1"/>
    <property type="molecule type" value="Genomic_DNA"/>
</dbReference>
<evidence type="ECO:0000256" key="5">
    <source>
        <dbReference type="ARBA" id="ARBA00022840"/>
    </source>
</evidence>
<feature type="transmembrane region" description="Helical" evidence="9">
    <location>
        <begin position="665"/>
        <end position="690"/>
    </location>
</feature>
<dbReference type="SUPFAM" id="SSF56784">
    <property type="entry name" value="HAD-like"/>
    <property type="match status" value="1"/>
</dbReference>
<dbReference type="InterPro" id="IPR059000">
    <property type="entry name" value="ATPase_P-type_domA"/>
</dbReference>
<dbReference type="GO" id="GO:0030007">
    <property type="term" value="P:intracellular potassium ion homeostasis"/>
    <property type="evidence" value="ECO:0007669"/>
    <property type="project" value="TreeGrafter"/>
</dbReference>
<dbReference type="InterPro" id="IPR023298">
    <property type="entry name" value="ATPase_P-typ_TM_dom_sf"/>
</dbReference>
<evidence type="ECO:0000256" key="7">
    <source>
        <dbReference type="ARBA" id="ARBA00022989"/>
    </source>
</evidence>
<keyword evidence="7 9" id="KW-1133">Transmembrane helix</keyword>
<dbReference type="GO" id="GO:1990573">
    <property type="term" value="P:potassium ion import across plasma membrane"/>
    <property type="evidence" value="ECO:0007669"/>
    <property type="project" value="TreeGrafter"/>
</dbReference>
<comment type="similarity">
    <text evidence="2">Belongs to the cation transport ATPase (P-type) (TC 3.A.3) family. Type IIA subfamily.</text>
</comment>
<evidence type="ECO:0000256" key="3">
    <source>
        <dbReference type="ARBA" id="ARBA00022692"/>
    </source>
</evidence>
<dbReference type="SFLD" id="SFLDF00027">
    <property type="entry name" value="p-type_atpase"/>
    <property type="match status" value="1"/>
</dbReference>
<dbReference type="InterPro" id="IPR044492">
    <property type="entry name" value="P_typ_ATPase_HD_dom"/>
</dbReference>